<dbReference type="CDD" id="cd03789">
    <property type="entry name" value="GT9_LPS_heptosyltransferase"/>
    <property type="match status" value="2"/>
</dbReference>
<dbReference type="GO" id="GO:0005829">
    <property type="term" value="C:cytosol"/>
    <property type="evidence" value="ECO:0007669"/>
    <property type="project" value="TreeGrafter"/>
</dbReference>
<dbReference type="Proteomes" id="UP000287243">
    <property type="component" value="Chromosome"/>
</dbReference>
<organism evidence="6 7">
    <name type="scientific">Velamenicoccus archaeovorus</name>
    <dbReference type="NCBI Taxonomy" id="1930593"/>
    <lineage>
        <taxon>Bacteria</taxon>
        <taxon>Pseudomonadati</taxon>
        <taxon>Candidatus Omnitrophota</taxon>
        <taxon>Candidatus Velamenicoccus</taxon>
    </lineage>
</organism>
<dbReference type="GO" id="GO:0009244">
    <property type="term" value="P:lipopolysaccharide core region biosynthetic process"/>
    <property type="evidence" value="ECO:0007669"/>
    <property type="project" value="TreeGrafter"/>
</dbReference>
<comment type="similarity">
    <text evidence="3">Belongs to the glycosyltransferase 9 family.</text>
</comment>
<dbReference type="SUPFAM" id="SSF53756">
    <property type="entry name" value="UDP-Glycosyltransferase/glycogen phosphorylase"/>
    <property type="match status" value="2"/>
</dbReference>
<name>A0A410P2U7_VELA1</name>
<dbReference type="Gene3D" id="3.40.50.2000">
    <property type="entry name" value="Glycogen Phosphorylase B"/>
    <property type="match status" value="4"/>
</dbReference>
<dbReference type="NCBIfam" id="TIGR02195">
    <property type="entry name" value="heptsyl_trn_II"/>
    <property type="match status" value="1"/>
</dbReference>
<gene>
    <name evidence="6" type="ORF">BU251_01020</name>
</gene>
<dbReference type="AlphaFoldDB" id="A0A410P2U7"/>
<dbReference type="InterPro" id="IPR051199">
    <property type="entry name" value="LPS_LOS_Heptosyltrfase"/>
</dbReference>
<evidence type="ECO:0000256" key="4">
    <source>
        <dbReference type="ARBA" id="ARBA00044042"/>
    </source>
</evidence>
<evidence type="ECO:0000256" key="2">
    <source>
        <dbReference type="ARBA" id="ARBA00022679"/>
    </source>
</evidence>
<dbReference type="EMBL" id="CP019384">
    <property type="protein sequence ID" value="QAT16408.1"/>
    <property type="molecule type" value="Genomic_DNA"/>
</dbReference>
<dbReference type="EC" id="2.4.99.24" evidence="4"/>
<dbReference type="RefSeq" id="WP_128699046.1">
    <property type="nucleotide sequence ID" value="NZ_CP019384.1"/>
</dbReference>
<dbReference type="KEGG" id="vai:BU251_01020"/>
<evidence type="ECO:0000256" key="5">
    <source>
        <dbReference type="ARBA" id="ARBA00047503"/>
    </source>
</evidence>
<evidence type="ECO:0000313" key="7">
    <source>
        <dbReference type="Proteomes" id="UP000287243"/>
    </source>
</evidence>
<proteinExistence type="inferred from homology"/>
<dbReference type="GO" id="GO:0008713">
    <property type="term" value="F:ADP-heptose-lipopolysaccharide heptosyltransferase activity"/>
    <property type="evidence" value="ECO:0007669"/>
    <property type="project" value="UniProtKB-EC"/>
</dbReference>
<evidence type="ECO:0000256" key="3">
    <source>
        <dbReference type="ARBA" id="ARBA00043995"/>
    </source>
</evidence>
<accession>A0A410P2U7</accession>
<sequence length="692" mass="76880">MAEGQAVKKILYMTMSNLGDAVMGLPAFDFLRRECPAARITVVAAPRTKGLFEHHPDAAELIVFDKHAPLKEKIALYRRLKKEGFDVVVDLKNTFYRWALRSRYKNSLHNRYPSWVVHFYQKHLFKAVSALRGPAVSADEFKELDGPRNPSFIAHKDSDALLELLKQEGMGVGDEFVLIVPGARSSLKQWSAGGYAEVVGEFQKKYGKTVVVAGDKGDEVFVGEICARASLPVVNLCGRTNLGMLCALIMRAEMVVGSDSGALQIASYLDRPVIGIYGPTDERLYGPWSSRSIAVRKNVLCGPCSRAACATGGHACIQTITPFDVLLAVRLMMEGKEERFCRERYKRILVVRTDRIGDVVLSTPVVKVLREHFPSSFIAMMVAPYTREIVEGNPYLDQVIVFDKDRAQRGFWSTLAFSRYLARLSFDAAIVLHPTLRVHLLMFLAGIGERIGYDRKGAYFLTQALPHKKQEGTKHEVEYNFDLLKVLEIGDVSQELYMPLKQESDEFVADFLMRLGVGQKDRLVAVNPAASCPSKLWPVQKFAGLIDRIQKELGIKVMVVADAAHRSVSEQIFNLVRTHPLDGSGQFSLSRLASLFKRCDLLISNDSGPVHIAVAVGTPVISIFGRNQAGLSPRRWGPIGPRDVVVHNPQPCFPCLAHDCRKGFACLDSVGIEEVMGHARRILREGKAGKAN</sequence>
<dbReference type="InterPro" id="IPR002201">
    <property type="entry name" value="Glyco_trans_9"/>
</dbReference>
<dbReference type="Pfam" id="PF01075">
    <property type="entry name" value="Glyco_transf_9"/>
    <property type="match status" value="2"/>
</dbReference>
<keyword evidence="7" id="KW-1185">Reference proteome</keyword>
<comment type="catalytic activity">
    <reaction evidence="5">
        <text>an L-alpha-D-Hep-(1-&gt;5)-[alpha-Kdo-(2-&gt;4)]-alpha-Kdo-(2-&gt;6)-lipid A + ADP-L-glycero-beta-D-manno-heptose = an L-alpha-D-Hep-(1-&gt;3)-L-alpha-D-Hep-(1-&gt;5)-[alpha-Kdo-(2-&gt;4)]-alpha-Kdo-(2-&gt;6)-lipid A + ADP + H(+)</text>
        <dbReference type="Rhea" id="RHEA:74071"/>
        <dbReference type="ChEBI" id="CHEBI:15378"/>
        <dbReference type="ChEBI" id="CHEBI:61506"/>
        <dbReference type="ChEBI" id="CHEBI:193068"/>
        <dbReference type="ChEBI" id="CHEBI:193069"/>
        <dbReference type="ChEBI" id="CHEBI:456216"/>
        <dbReference type="EC" id="2.4.99.24"/>
    </reaction>
</comment>
<keyword evidence="2 6" id="KW-0808">Transferase</keyword>
<keyword evidence="1" id="KW-0328">Glycosyltransferase</keyword>
<reference evidence="6 7" key="1">
    <citation type="submission" date="2017-01" db="EMBL/GenBank/DDBJ databases">
        <title>First insights into the biology of 'candidatus Vampirococcus archaeovorus'.</title>
        <authorList>
            <person name="Kizina J."/>
            <person name="Jordan S."/>
            <person name="Stueber K."/>
            <person name="Reinhardt R."/>
            <person name="Harder J."/>
        </authorList>
    </citation>
    <scope>NUCLEOTIDE SEQUENCE [LARGE SCALE GENOMIC DNA]</scope>
    <source>
        <strain evidence="6 7">LiM</strain>
    </source>
</reference>
<dbReference type="PANTHER" id="PTHR30160">
    <property type="entry name" value="TETRAACYLDISACCHARIDE 4'-KINASE-RELATED"/>
    <property type="match status" value="1"/>
</dbReference>
<protein>
    <recommendedName>
        <fullName evidence="4">lipopolysaccharide heptosyltransferase II</fullName>
        <ecNumber evidence="4">2.4.99.24</ecNumber>
    </recommendedName>
</protein>
<dbReference type="OrthoDB" id="9768048at2"/>
<dbReference type="InterPro" id="IPR011910">
    <property type="entry name" value="RfaF"/>
</dbReference>
<evidence type="ECO:0000256" key="1">
    <source>
        <dbReference type="ARBA" id="ARBA00022676"/>
    </source>
</evidence>
<evidence type="ECO:0000313" key="6">
    <source>
        <dbReference type="EMBL" id="QAT16408.1"/>
    </source>
</evidence>